<dbReference type="STRING" id="1131292.BCR24_11975"/>
<dbReference type="Pfam" id="PF14526">
    <property type="entry name" value="Cass2"/>
    <property type="match status" value="1"/>
</dbReference>
<dbReference type="EMBL" id="MIKC01000004">
    <property type="protein sequence ID" value="OEG23476.1"/>
    <property type="molecule type" value="Genomic_DNA"/>
</dbReference>
<protein>
    <recommendedName>
        <fullName evidence="1">Integron-associated effector binding protein domain-containing protein</fullName>
    </recommendedName>
</protein>
<evidence type="ECO:0000313" key="3">
    <source>
        <dbReference type="Proteomes" id="UP000094469"/>
    </source>
</evidence>
<feature type="domain" description="Integron-associated effector binding protein" evidence="1">
    <location>
        <begin position="4"/>
        <end position="173"/>
    </location>
</feature>
<dbReference type="InterPro" id="IPR011256">
    <property type="entry name" value="Reg_factor_effector_dom_sf"/>
</dbReference>
<accession>A0A1E5HF42</accession>
<gene>
    <name evidence="2" type="ORF">BCR24_11975</name>
</gene>
<evidence type="ECO:0000259" key="1">
    <source>
        <dbReference type="Pfam" id="PF14526"/>
    </source>
</evidence>
<reference evidence="3" key="1">
    <citation type="submission" date="2016-09" db="EMBL/GenBank/DDBJ databases">
        <authorList>
            <person name="Gulvik C.A."/>
        </authorList>
    </citation>
    <scope>NUCLEOTIDE SEQUENCE [LARGE SCALE GENOMIC DNA]</scope>
    <source>
        <strain evidence="3">LMG 26676</strain>
    </source>
</reference>
<keyword evidence="3" id="KW-1185">Reference proteome</keyword>
<organism evidence="2 3">
    <name type="scientific">Enterococcus ureilyticus</name>
    <dbReference type="NCBI Taxonomy" id="1131292"/>
    <lineage>
        <taxon>Bacteria</taxon>
        <taxon>Bacillati</taxon>
        <taxon>Bacillota</taxon>
        <taxon>Bacilli</taxon>
        <taxon>Lactobacillales</taxon>
        <taxon>Enterococcaceae</taxon>
        <taxon>Enterococcus</taxon>
    </lineage>
</organism>
<dbReference type="OrthoDB" id="9801123at2"/>
<dbReference type="InterPro" id="IPR029441">
    <property type="entry name" value="Cass2"/>
</dbReference>
<sequence>MDYRIEAKEAWTVAGYAKEISKVEGKEDFFGISRFWSGLTEEEINQLMSVTDGTIQGLLGVSDSNQEKQERFNYLIATRKSDKRTAASSLELIQIPKSDWAIVECVGAISAGVTALDDKQSVKPNALMQLKVKTSVPWEMGGSIENTQMPRIEFYPLGDMTAEEYKCELWIPIKTEKR</sequence>
<dbReference type="Proteomes" id="UP000094469">
    <property type="component" value="Unassembled WGS sequence"/>
</dbReference>
<dbReference type="Gene3D" id="3.20.80.10">
    <property type="entry name" value="Regulatory factor, effector binding domain"/>
    <property type="match status" value="1"/>
</dbReference>
<dbReference type="RefSeq" id="WP_069639211.1">
    <property type="nucleotide sequence ID" value="NZ_JAFBEZ010000001.1"/>
</dbReference>
<dbReference type="PANTHER" id="PTHR36444:SF3">
    <property type="entry name" value="TRANSCRIPTIONAL ACTIVATOR, PUTATIVE-RELATED"/>
    <property type="match status" value="1"/>
</dbReference>
<proteinExistence type="predicted"/>
<comment type="caution">
    <text evidence="2">The sequence shown here is derived from an EMBL/GenBank/DDBJ whole genome shotgun (WGS) entry which is preliminary data.</text>
</comment>
<dbReference type="PANTHER" id="PTHR36444">
    <property type="entry name" value="TRANSCRIPTIONAL REGULATOR PROTEIN YOBU-RELATED"/>
    <property type="match status" value="1"/>
</dbReference>
<dbReference type="InterPro" id="IPR053182">
    <property type="entry name" value="YobU-like_regulator"/>
</dbReference>
<name>A0A1E5HF42_9ENTE</name>
<evidence type="ECO:0000313" key="2">
    <source>
        <dbReference type="EMBL" id="OEG23476.1"/>
    </source>
</evidence>
<dbReference type="AlphaFoldDB" id="A0A1E5HF42"/>
<dbReference type="SUPFAM" id="SSF55136">
    <property type="entry name" value="Probable bacterial effector-binding domain"/>
    <property type="match status" value="1"/>
</dbReference>